<evidence type="ECO:0000259" key="13">
    <source>
        <dbReference type="PROSITE" id="PS51198"/>
    </source>
</evidence>
<evidence type="ECO:0000256" key="2">
    <source>
        <dbReference type="ARBA" id="ARBA00022741"/>
    </source>
</evidence>
<dbReference type="KEGG" id="pabo:BCY86_01195"/>
<dbReference type="Gene3D" id="1.10.486.10">
    <property type="entry name" value="PCRA, domain 4"/>
    <property type="match status" value="1"/>
</dbReference>
<accession>A0A1L6MVA6</accession>
<keyword evidence="4 12" id="KW-0347">Helicase</keyword>
<sequence>MLNSAQTQAVEHHHGPLLVLAVAGSGKTRILTHRIARLLEYGIPPHAILALTFTNKAAYEMRERIGQLLRSREDQKSLAAMTISTFHAFGMQVLRTECNREGKPFTIFDQGDVLSTLKDLLRNTKLSLDPSLIAARISLAKNAFLSPSELPDSGVDVYEETTKLLFPRYQTALRNFGAYDFDDLVCETVRMWQHRPDLLAFWQERFRFILVDEYQDTNRSQFKMLHLLAQHHQNLCAVGDDDQSIYGWRGANINNILDFETHFPRTLVVKLEQNYRSSPAIIAVANAIIAQRKDTRHHKILFTQRLEGEPVQCIVAPSPEAEARFIAEEIQRFRDKGEKPAQIAVLYRSNNQSRQVEETLRELSIPYRILGGQKFFERKEVKDLLAYMKLALAPSDEISLRRVINYPTRGLGEANLEKLSLFALIKGWSLMQAVSRAAAIPTLSSSARQGCEDFLTIIRETQEQLHLNSHPPSHILRNLANRIELKKDLFLHCAPQVAARRWKHVENLFHIFEKREQALSSSAPSARQPPMNLLAFVHALTLDFPDEEEDHADKVTLSTLHASKGLEFNVVFLIGCEEGLLPHSRVVDTPSSCPTIPNIEEERRLFYVGVTRARSHLFISRAKQRMLRNRAIPKMPSRFLQDLPSSFVITREIDTHDPSHPIHHHIHASELLDLLNQL</sequence>
<keyword evidence="3 12" id="KW-0378">Hydrolase</keyword>
<evidence type="ECO:0000313" key="15">
    <source>
        <dbReference type="EMBL" id="APR99448.1"/>
    </source>
</evidence>
<comment type="catalytic activity">
    <reaction evidence="8">
        <text>Couples ATP hydrolysis with the unwinding of duplex DNA by translocating in the 3'-5' direction.</text>
        <dbReference type="EC" id="5.6.2.4"/>
    </reaction>
</comment>
<evidence type="ECO:0000256" key="11">
    <source>
        <dbReference type="ARBA" id="ARBA00048988"/>
    </source>
</evidence>
<evidence type="ECO:0000256" key="12">
    <source>
        <dbReference type="PROSITE-ProRule" id="PRU00560"/>
    </source>
</evidence>
<dbReference type="CDD" id="cd17932">
    <property type="entry name" value="DEXQc_UvrD"/>
    <property type="match status" value="1"/>
</dbReference>
<organism evidence="15 16">
    <name type="scientific">Pajaroellobacter abortibovis</name>
    <dbReference type="NCBI Taxonomy" id="1882918"/>
    <lineage>
        <taxon>Bacteria</taxon>
        <taxon>Pseudomonadati</taxon>
        <taxon>Myxococcota</taxon>
        <taxon>Polyangia</taxon>
        <taxon>Polyangiales</taxon>
        <taxon>Polyangiaceae</taxon>
    </lineage>
</organism>
<dbReference type="PANTHER" id="PTHR11070">
    <property type="entry name" value="UVRD / RECB / PCRA DNA HELICASE FAMILY MEMBER"/>
    <property type="match status" value="1"/>
</dbReference>
<keyword evidence="7" id="KW-0413">Isomerase</keyword>
<dbReference type="OrthoDB" id="9810135at2"/>
<evidence type="ECO:0000259" key="14">
    <source>
        <dbReference type="PROSITE" id="PS51217"/>
    </source>
</evidence>
<dbReference type="AlphaFoldDB" id="A0A1L6MVA6"/>
<evidence type="ECO:0000256" key="10">
    <source>
        <dbReference type="ARBA" id="ARBA00034923"/>
    </source>
</evidence>
<comment type="similarity">
    <text evidence="1">Belongs to the helicase family. UvrD subfamily.</text>
</comment>
<dbReference type="Gene3D" id="1.10.10.160">
    <property type="match status" value="1"/>
</dbReference>
<dbReference type="STRING" id="1882918.BCY86_01195"/>
<feature type="domain" description="UvrD-like helicase C-terminal" evidence="14">
    <location>
        <begin position="280"/>
        <end position="565"/>
    </location>
</feature>
<dbReference type="GO" id="GO:0016887">
    <property type="term" value="F:ATP hydrolysis activity"/>
    <property type="evidence" value="ECO:0007669"/>
    <property type="project" value="RHEA"/>
</dbReference>
<evidence type="ECO:0000256" key="7">
    <source>
        <dbReference type="ARBA" id="ARBA00023235"/>
    </source>
</evidence>
<dbReference type="GO" id="GO:0005829">
    <property type="term" value="C:cytosol"/>
    <property type="evidence" value="ECO:0007669"/>
    <property type="project" value="TreeGrafter"/>
</dbReference>
<dbReference type="EC" id="5.6.2.4" evidence="9"/>
<dbReference type="PROSITE" id="PS51198">
    <property type="entry name" value="UVRD_HELICASE_ATP_BIND"/>
    <property type="match status" value="1"/>
</dbReference>
<dbReference type="Pfam" id="PF00580">
    <property type="entry name" value="UvrD-helicase"/>
    <property type="match status" value="1"/>
</dbReference>
<feature type="binding site" evidence="12">
    <location>
        <begin position="21"/>
        <end position="28"/>
    </location>
    <ligand>
        <name>ATP</name>
        <dbReference type="ChEBI" id="CHEBI:30616"/>
    </ligand>
</feature>
<dbReference type="InterPro" id="IPR000212">
    <property type="entry name" value="DNA_helicase_UvrD/REP"/>
</dbReference>
<name>A0A1L6MVA6_9BACT</name>
<keyword evidence="16" id="KW-1185">Reference proteome</keyword>
<dbReference type="GO" id="GO:0003677">
    <property type="term" value="F:DNA binding"/>
    <property type="evidence" value="ECO:0007669"/>
    <property type="project" value="UniProtKB-KW"/>
</dbReference>
<feature type="domain" description="UvrD-like helicase ATP-binding" evidence="13">
    <location>
        <begin position="1"/>
        <end position="278"/>
    </location>
</feature>
<dbReference type="CDD" id="cd18807">
    <property type="entry name" value="SF1_C_UvrD"/>
    <property type="match status" value="1"/>
</dbReference>
<keyword evidence="2 12" id="KW-0547">Nucleotide-binding</keyword>
<dbReference type="InterPro" id="IPR014016">
    <property type="entry name" value="UvrD-like_ATP-bd"/>
</dbReference>
<gene>
    <name evidence="15" type="ORF">BCY86_01195</name>
</gene>
<evidence type="ECO:0000313" key="16">
    <source>
        <dbReference type="Proteomes" id="UP000185544"/>
    </source>
</evidence>
<evidence type="ECO:0000256" key="4">
    <source>
        <dbReference type="ARBA" id="ARBA00022806"/>
    </source>
</evidence>
<comment type="catalytic activity">
    <reaction evidence="11">
        <text>ATP + H2O = ADP + phosphate + H(+)</text>
        <dbReference type="Rhea" id="RHEA:13065"/>
        <dbReference type="ChEBI" id="CHEBI:15377"/>
        <dbReference type="ChEBI" id="CHEBI:15378"/>
        <dbReference type="ChEBI" id="CHEBI:30616"/>
        <dbReference type="ChEBI" id="CHEBI:43474"/>
        <dbReference type="ChEBI" id="CHEBI:456216"/>
        <dbReference type="EC" id="5.6.2.4"/>
    </reaction>
</comment>
<dbReference type="Pfam" id="PF13361">
    <property type="entry name" value="UvrD_C"/>
    <property type="match status" value="1"/>
</dbReference>
<dbReference type="GO" id="GO:0043138">
    <property type="term" value="F:3'-5' DNA helicase activity"/>
    <property type="evidence" value="ECO:0007669"/>
    <property type="project" value="UniProtKB-EC"/>
</dbReference>
<dbReference type="EMBL" id="CP016908">
    <property type="protein sequence ID" value="APR99448.1"/>
    <property type="molecule type" value="Genomic_DNA"/>
</dbReference>
<dbReference type="InterPro" id="IPR014017">
    <property type="entry name" value="DNA_helicase_UvrD-like_C"/>
</dbReference>
<protein>
    <recommendedName>
        <fullName evidence="9">DNA 3'-5' helicase</fullName>
        <ecNumber evidence="9">5.6.2.4</ecNumber>
    </recommendedName>
    <alternativeName>
        <fullName evidence="10">DNA 3'-5' helicase II</fullName>
    </alternativeName>
</protein>
<keyword evidence="6" id="KW-0238">DNA-binding</keyword>
<reference evidence="15 16" key="1">
    <citation type="submission" date="2016-08" db="EMBL/GenBank/DDBJ databases">
        <title>Identification and validation of antigenic proteins from Pajaroellobacter abortibovis using de-novo genome sequence assembly and reverse vaccinology.</title>
        <authorList>
            <person name="Welly B.T."/>
            <person name="Miller M.R."/>
            <person name="Stott J.L."/>
            <person name="Blanchard M.T."/>
            <person name="Islas-Trejo A.D."/>
            <person name="O'Rourke S.M."/>
            <person name="Young A.E."/>
            <person name="Medrano J.F."/>
            <person name="Van Eenennaam A.L."/>
        </authorList>
    </citation>
    <scope>NUCLEOTIDE SEQUENCE [LARGE SCALE GENOMIC DNA]</scope>
    <source>
        <strain evidence="15 16">BTF92-0548A/99-0131</strain>
    </source>
</reference>
<evidence type="ECO:0000256" key="6">
    <source>
        <dbReference type="ARBA" id="ARBA00023125"/>
    </source>
</evidence>
<dbReference type="InterPro" id="IPR027417">
    <property type="entry name" value="P-loop_NTPase"/>
</dbReference>
<dbReference type="Proteomes" id="UP000185544">
    <property type="component" value="Chromosome"/>
</dbReference>
<evidence type="ECO:0000256" key="5">
    <source>
        <dbReference type="ARBA" id="ARBA00022840"/>
    </source>
</evidence>
<dbReference type="PANTHER" id="PTHR11070:SF2">
    <property type="entry name" value="ATP-DEPENDENT DNA HELICASE SRS2"/>
    <property type="match status" value="1"/>
</dbReference>
<dbReference type="PROSITE" id="PS51217">
    <property type="entry name" value="UVRD_HELICASE_CTER"/>
    <property type="match status" value="1"/>
</dbReference>
<evidence type="ECO:0000256" key="3">
    <source>
        <dbReference type="ARBA" id="ARBA00022801"/>
    </source>
</evidence>
<proteinExistence type="inferred from homology"/>
<dbReference type="RefSeq" id="WP_075276097.1">
    <property type="nucleotide sequence ID" value="NZ_CP016908.1"/>
</dbReference>
<dbReference type="GO" id="GO:0005524">
    <property type="term" value="F:ATP binding"/>
    <property type="evidence" value="ECO:0007669"/>
    <property type="project" value="UniProtKB-UniRule"/>
</dbReference>
<evidence type="ECO:0000256" key="1">
    <source>
        <dbReference type="ARBA" id="ARBA00009922"/>
    </source>
</evidence>
<evidence type="ECO:0000256" key="9">
    <source>
        <dbReference type="ARBA" id="ARBA00034808"/>
    </source>
</evidence>
<dbReference type="SUPFAM" id="SSF52540">
    <property type="entry name" value="P-loop containing nucleoside triphosphate hydrolases"/>
    <property type="match status" value="1"/>
</dbReference>
<dbReference type="GO" id="GO:0000725">
    <property type="term" value="P:recombinational repair"/>
    <property type="evidence" value="ECO:0007669"/>
    <property type="project" value="TreeGrafter"/>
</dbReference>
<dbReference type="Gene3D" id="3.40.50.300">
    <property type="entry name" value="P-loop containing nucleotide triphosphate hydrolases"/>
    <property type="match status" value="2"/>
</dbReference>
<dbReference type="InterPro" id="IPR013986">
    <property type="entry name" value="DExx_box_DNA_helicase_dom_sf"/>
</dbReference>
<evidence type="ECO:0000256" key="8">
    <source>
        <dbReference type="ARBA" id="ARBA00034617"/>
    </source>
</evidence>
<keyword evidence="5 12" id="KW-0067">ATP-binding</keyword>